<dbReference type="EMBL" id="BSXW01000068">
    <property type="protein sequence ID" value="GMF11222.1"/>
    <property type="molecule type" value="Genomic_DNA"/>
</dbReference>
<proteinExistence type="predicted"/>
<evidence type="ECO:0000313" key="1">
    <source>
        <dbReference type="EMBL" id="GMF11222.1"/>
    </source>
</evidence>
<keyword evidence="2" id="KW-1185">Reference proteome</keyword>
<dbReference type="AlphaFoldDB" id="A0A9W6TGB2"/>
<comment type="caution">
    <text evidence="1">The sequence shown here is derived from an EMBL/GenBank/DDBJ whole genome shotgun (WGS) entry which is preliminary data.</text>
</comment>
<protein>
    <submittedName>
        <fullName evidence="1">Unnamed protein product</fullName>
    </submittedName>
</protein>
<reference evidence="1" key="1">
    <citation type="submission" date="2023-04" db="EMBL/GenBank/DDBJ databases">
        <title>Phytophthora lilii NBRC 32176.</title>
        <authorList>
            <person name="Ichikawa N."/>
            <person name="Sato H."/>
            <person name="Tonouchi N."/>
        </authorList>
    </citation>
    <scope>NUCLEOTIDE SEQUENCE</scope>
    <source>
        <strain evidence="1">NBRC 32176</strain>
    </source>
</reference>
<evidence type="ECO:0000313" key="2">
    <source>
        <dbReference type="Proteomes" id="UP001165083"/>
    </source>
</evidence>
<sequence length="88" mass="9564">MMYILPSMEVATVLSMLLKPIFFLFMGYNPPANSIPLGYKWLYHITPHTYTFAILASIVLGDCSSESGSAVGCQVMTGTPPSIADDTK</sequence>
<name>A0A9W6TGB2_9STRA</name>
<dbReference type="OrthoDB" id="165079at2759"/>
<organism evidence="1 2">
    <name type="scientific">Phytophthora lilii</name>
    <dbReference type="NCBI Taxonomy" id="2077276"/>
    <lineage>
        <taxon>Eukaryota</taxon>
        <taxon>Sar</taxon>
        <taxon>Stramenopiles</taxon>
        <taxon>Oomycota</taxon>
        <taxon>Peronosporomycetes</taxon>
        <taxon>Peronosporales</taxon>
        <taxon>Peronosporaceae</taxon>
        <taxon>Phytophthora</taxon>
    </lineage>
</organism>
<dbReference type="Proteomes" id="UP001165083">
    <property type="component" value="Unassembled WGS sequence"/>
</dbReference>
<gene>
    <name evidence="1" type="ORF">Plil01_000195100</name>
</gene>
<accession>A0A9W6TGB2</accession>